<dbReference type="SUPFAM" id="SSF47113">
    <property type="entry name" value="Histone-fold"/>
    <property type="match status" value="1"/>
</dbReference>
<protein>
    <recommendedName>
        <fullName evidence="8">Histone H4</fullName>
    </recommendedName>
</protein>
<accession>A0A0D0B913</accession>
<dbReference type="CDD" id="cd22912">
    <property type="entry name" value="HFD_H4"/>
    <property type="match status" value="1"/>
</dbReference>
<dbReference type="HOGENOM" id="CLU_1816007_0_0_1"/>
<name>A0A0D0B913_9AGAR</name>
<comment type="similarity">
    <text evidence="3 8">Belongs to the histone H4 family.</text>
</comment>
<dbReference type="InterPro" id="IPR009072">
    <property type="entry name" value="Histone-fold"/>
</dbReference>
<comment type="subunit">
    <text evidence="8">The nucleosome is a histone octamer containing two molecules each of H2A, H2B, H3 and H4 assembled in one H3-H4 heterotetramer and two H2A-H2B heterodimers. The octamer wraps approximately 147 bp of DNA.</text>
</comment>
<dbReference type="PRINTS" id="PR00623">
    <property type="entry name" value="HISTONEH4"/>
</dbReference>
<gene>
    <name evidence="9" type="ORF">GYMLUDRAFT_252752</name>
</gene>
<organism evidence="9 10">
    <name type="scientific">Collybiopsis luxurians FD-317 M1</name>
    <dbReference type="NCBI Taxonomy" id="944289"/>
    <lineage>
        <taxon>Eukaryota</taxon>
        <taxon>Fungi</taxon>
        <taxon>Dikarya</taxon>
        <taxon>Basidiomycota</taxon>
        <taxon>Agaricomycotina</taxon>
        <taxon>Agaricomycetes</taxon>
        <taxon>Agaricomycetidae</taxon>
        <taxon>Agaricales</taxon>
        <taxon>Marasmiineae</taxon>
        <taxon>Omphalotaceae</taxon>
        <taxon>Collybiopsis</taxon>
        <taxon>Collybiopsis luxurians</taxon>
    </lineage>
</organism>
<evidence type="ECO:0000256" key="8">
    <source>
        <dbReference type="RuleBase" id="RU000528"/>
    </source>
</evidence>
<evidence type="ECO:0000256" key="7">
    <source>
        <dbReference type="ARBA" id="ARBA00023269"/>
    </source>
</evidence>
<dbReference type="AlphaFoldDB" id="A0A0D0B913"/>
<dbReference type="EMBL" id="KN834889">
    <property type="protein sequence ID" value="KIK50681.1"/>
    <property type="molecule type" value="Genomic_DNA"/>
</dbReference>
<proteinExistence type="inferred from homology"/>
<dbReference type="GO" id="GO:0030527">
    <property type="term" value="F:structural constituent of chromatin"/>
    <property type="evidence" value="ECO:0007669"/>
    <property type="project" value="InterPro"/>
</dbReference>
<keyword evidence="6 8" id="KW-0539">Nucleus</keyword>
<dbReference type="Gene3D" id="1.10.20.10">
    <property type="entry name" value="Histone, subunit A"/>
    <property type="match status" value="1"/>
</dbReference>
<evidence type="ECO:0000313" key="10">
    <source>
        <dbReference type="Proteomes" id="UP000053593"/>
    </source>
</evidence>
<evidence type="ECO:0000256" key="2">
    <source>
        <dbReference type="ARBA" id="ARBA00004286"/>
    </source>
</evidence>
<comment type="function">
    <text evidence="8">Core component of nucleosome. Nucleosomes wrap and compact DNA into chromatin, limiting DNA accessibility to the cellular machineries which require DNA as a template. Histones thereby play a central role in transcription regulation, DNA repair, DNA replication and chromosomal stability. DNA accessibility is regulated via a complex set of post-translational modifications of histones, also called histone code, and nucleosome remodeling.</text>
</comment>
<dbReference type="PANTHER" id="PTHR10484">
    <property type="entry name" value="HISTONE H4"/>
    <property type="match status" value="1"/>
</dbReference>
<evidence type="ECO:0000256" key="4">
    <source>
        <dbReference type="ARBA" id="ARBA00022454"/>
    </source>
</evidence>
<dbReference type="GO" id="GO:0046982">
    <property type="term" value="F:protein heterodimerization activity"/>
    <property type="evidence" value="ECO:0007669"/>
    <property type="project" value="InterPro"/>
</dbReference>
<keyword evidence="7 8" id="KW-0544">Nucleosome core</keyword>
<dbReference type="GO" id="GO:0000786">
    <property type="term" value="C:nucleosome"/>
    <property type="evidence" value="ECO:0007669"/>
    <property type="project" value="UniProtKB-KW"/>
</dbReference>
<dbReference type="InterPro" id="IPR001951">
    <property type="entry name" value="Histone_H4"/>
</dbReference>
<reference evidence="9 10" key="1">
    <citation type="submission" date="2014-04" db="EMBL/GenBank/DDBJ databases">
        <title>Evolutionary Origins and Diversification of the Mycorrhizal Mutualists.</title>
        <authorList>
            <consortium name="DOE Joint Genome Institute"/>
            <consortium name="Mycorrhizal Genomics Consortium"/>
            <person name="Kohler A."/>
            <person name="Kuo A."/>
            <person name="Nagy L.G."/>
            <person name="Floudas D."/>
            <person name="Copeland A."/>
            <person name="Barry K.W."/>
            <person name="Cichocki N."/>
            <person name="Veneault-Fourrey C."/>
            <person name="LaButti K."/>
            <person name="Lindquist E.A."/>
            <person name="Lipzen A."/>
            <person name="Lundell T."/>
            <person name="Morin E."/>
            <person name="Murat C."/>
            <person name="Riley R."/>
            <person name="Ohm R."/>
            <person name="Sun H."/>
            <person name="Tunlid A."/>
            <person name="Henrissat B."/>
            <person name="Grigoriev I.V."/>
            <person name="Hibbett D.S."/>
            <person name="Martin F."/>
        </authorList>
    </citation>
    <scope>NUCLEOTIDE SEQUENCE [LARGE SCALE GENOMIC DNA]</scope>
    <source>
        <strain evidence="9 10">FD-317 M1</strain>
    </source>
</reference>
<keyword evidence="5 8" id="KW-0238">DNA-binding</keyword>
<evidence type="ECO:0000256" key="3">
    <source>
        <dbReference type="ARBA" id="ARBA00006564"/>
    </source>
</evidence>
<dbReference type="GO" id="GO:0003677">
    <property type="term" value="F:DNA binding"/>
    <property type="evidence" value="ECO:0007669"/>
    <property type="project" value="UniProtKB-KW"/>
</dbReference>
<sequence>MSQSQSLLTEQQIMTTSKVSSSYLGITKPAICCLARRRGVKHISALIYEETHGVLKTFLENIIRDSVTYTEHAKHKTVTALDMSTISRASFFIPILYIAYWTVSYTPVLDQPLSTYFQAISTWEIIFQALNYLVLTDPYAEF</sequence>
<keyword evidence="4 8" id="KW-0158">Chromosome</keyword>
<dbReference type="GO" id="GO:0005634">
    <property type="term" value="C:nucleus"/>
    <property type="evidence" value="ECO:0007669"/>
    <property type="project" value="UniProtKB-SubCell"/>
</dbReference>
<evidence type="ECO:0000256" key="1">
    <source>
        <dbReference type="ARBA" id="ARBA00004123"/>
    </source>
</evidence>
<dbReference type="Proteomes" id="UP000053593">
    <property type="component" value="Unassembled WGS sequence"/>
</dbReference>
<keyword evidence="10" id="KW-1185">Reference proteome</keyword>
<comment type="subcellular location">
    <subcellularLocation>
        <location evidence="2">Chromosome</location>
    </subcellularLocation>
    <subcellularLocation>
        <location evidence="1">Nucleus</location>
    </subcellularLocation>
</comment>
<dbReference type="SMART" id="SM00417">
    <property type="entry name" value="H4"/>
    <property type="match status" value="1"/>
</dbReference>
<evidence type="ECO:0000256" key="6">
    <source>
        <dbReference type="ARBA" id="ARBA00023242"/>
    </source>
</evidence>
<evidence type="ECO:0000256" key="5">
    <source>
        <dbReference type="ARBA" id="ARBA00023125"/>
    </source>
</evidence>
<evidence type="ECO:0000313" key="9">
    <source>
        <dbReference type="EMBL" id="KIK50681.1"/>
    </source>
</evidence>